<keyword evidence="1" id="KW-0175">Coiled coil</keyword>
<keyword evidence="5" id="KW-1185">Reference proteome</keyword>
<proteinExistence type="predicted"/>
<evidence type="ECO:0000256" key="1">
    <source>
        <dbReference type="SAM" id="Coils"/>
    </source>
</evidence>
<feature type="compositionally biased region" description="Gly residues" evidence="2">
    <location>
        <begin position="80"/>
        <end position="105"/>
    </location>
</feature>
<name>A0A6M1RIA3_9BACT</name>
<evidence type="ECO:0008006" key="6">
    <source>
        <dbReference type="Google" id="ProtNLM"/>
    </source>
</evidence>
<comment type="caution">
    <text evidence="4">The sequence shown here is derived from an EMBL/GenBank/DDBJ whole genome shotgun (WGS) entry which is preliminary data.</text>
</comment>
<protein>
    <recommendedName>
        <fullName evidence="6">Spy/CpxP family protein refolding chaperone</fullName>
    </recommendedName>
</protein>
<evidence type="ECO:0000313" key="5">
    <source>
        <dbReference type="Proteomes" id="UP000477311"/>
    </source>
</evidence>
<feature type="coiled-coil region" evidence="1">
    <location>
        <begin position="127"/>
        <end position="157"/>
    </location>
</feature>
<accession>A0A6M1RIA3</accession>
<feature type="region of interest" description="Disordered" evidence="2">
    <location>
        <begin position="80"/>
        <end position="111"/>
    </location>
</feature>
<reference evidence="4 5" key="1">
    <citation type="submission" date="2020-02" db="EMBL/GenBank/DDBJ databases">
        <title>Draft genome sequence of Limisphaera ngatamarikiensis NGM72.4T, a thermophilic Verrucomicrobia grouped in subdivision 3.</title>
        <authorList>
            <person name="Carere C.R."/>
            <person name="Steen J."/>
            <person name="Hugenholtz P."/>
            <person name="Stott M.B."/>
        </authorList>
    </citation>
    <scope>NUCLEOTIDE SEQUENCE [LARGE SCALE GENOMIC DNA]</scope>
    <source>
        <strain evidence="4 5">NGM72.4</strain>
    </source>
</reference>
<organism evidence="4 5">
    <name type="scientific">Limisphaera ngatamarikiensis</name>
    <dbReference type="NCBI Taxonomy" id="1324935"/>
    <lineage>
        <taxon>Bacteria</taxon>
        <taxon>Pseudomonadati</taxon>
        <taxon>Verrucomicrobiota</taxon>
        <taxon>Verrucomicrobiia</taxon>
        <taxon>Limisphaerales</taxon>
        <taxon>Limisphaeraceae</taxon>
        <taxon>Limisphaera</taxon>
    </lineage>
</organism>
<dbReference type="EMBL" id="JAAKYA010000053">
    <property type="protein sequence ID" value="NGO39406.1"/>
    <property type="molecule type" value="Genomic_DNA"/>
</dbReference>
<evidence type="ECO:0000313" key="4">
    <source>
        <dbReference type="EMBL" id="NGO39406.1"/>
    </source>
</evidence>
<dbReference type="AlphaFoldDB" id="A0A6M1RIA3"/>
<evidence type="ECO:0000256" key="2">
    <source>
        <dbReference type="SAM" id="MobiDB-lite"/>
    </source>
</evidence>
<dbReference type="Proteomes" id="UP000477311">
    <property type="component" value="Unassembled WGS sequence"/>
</dbReference>
<dbReference type="RefSeq" id="WP_165107405.1">
    <property type="nucleotide sequence ID" value="NZ_JAAKYA010000053.1"/>
</dbReference>
<gene>
    <name evidence="4" type="ORF">G4L39_08340</name>
</gene>
<keyword evidence="3" id="KW-0732">Signal</keyword>
<evidence type="ECO:0000256" key="3">
    <source>
        <dbReference type="SAM" id="SignalP"/>
    </source>
</evidence>
<feature type="chain" id="PRO_5027062919" description="Spy/CpxP family protein refolding chaperone" evidence="3">
    <location>
        <begin position="27"/>
        <end position="174"/>
    </location>
</feature>
<sequence>MKRIVRMMMVAGLAAGLLGAAAPAVAQDRGPRNFDPEQFRQRMMERVREELEITNDSEWRAIEPLVNRVFEARRDLMGGRGFVAGPRRGGGPGGQGQQGGPGRGPAFGQPSPELEALNRAIESKASASELKAALARYREARKAREEALRKAQEDLRKVLTVRQEAIAVANGWLD</sequence>
<feature type="signal peptide" evidence="3">
    <location>
        <begin position="1"/>
        <end position="26"/>
    </location>
</feature>